<evidence type="ECO:0000313" key="7">
    <source>
        <dbReference type="Proteomes" id="UP000824208"/>
    </source>
</evidence>
<evidence type="ECO:0000256" key="4">
    <source>
        <dbReference type="ARBA" id="ARBA00022840"/>
    </source>
</evidence>
<dbReference type="GO" id="GO:0015833">
    <property type="term" value="P:peptide transport"/>
    <property type="evidence" value="ECO:0007669"/>
    <property type="project" value="InterPro"/>
</dbReference>
<feature type="domain" description="ABC transporter" evidence="5">
    <location>
        <begin position="8"/>
        <end position="256"/>
    </location>
</feature>
<comment type="caution">
    <text evidence="6">The sequence shown here is derived from an EMBL/GenBank/DDBJ whole genome shotgun (WGS) entry which is preliminary data.</text>
</comment>
<dbReference type="PROSITE" id="PS00211">
    <property type="entry name" value="ABC_TRANSPORTER_1"/>
    <property type="match status" value="1"/>
</dbReference>
<evidence type="ECO:0000259" key="5">
    <source>
        <dbReference type="PROSITE" id="PS50893"/>
    </source>
</evidence>
<comment type="similarity">
    <text evidence="1">Belongs to the ABC transporter superfamily.</text>
</comment>
<reference evidence="6" key="2">
    <citation type="submission" date="2021-04" db="EMBL/GenBank/DDBJ databases">
        <authorList>
            <person name="Gilroy R."/>
        </authorList>
    </citation>
    <scope>NUCLEOTIDE SEQUENCE</scope>
    <source>
        <strain evidence="6">CHK189-11263</strain>
    </source>
</reference>
<dbReference type="GO" id="GO:0005524">
    <property type="term" value="F:ATP binding"/>
    <property type="evidence" value="ECO:0007669"/>
    <property type="project" value="UniProtKB-KW"/>
</dbReference>
<dbReference type="InterPro" id="IPR050319">
    <property type="entry name" value="ABC_transp_ATP-bind"/>
</dbReference>
<proteinExistence type="inferred from homology"/>
<dbReference type="InterPro" id="IPR003439">
    <property type="entry name" value="ABC_transporter-like_ATP-bd"/>
</dbReference>
<dbReference type="GO" id="GO:0016887">
    <property type="term" value="F:ATP hydrolysis activity"/>
    <property type="evidence" value="ECO:0007669"/>
    <property type="project" value="InterPro"/>
</dbReference>
<accession>A0A9D2S6Y5</accession>
<organism evidence="6 7">
    <name type="scientific">Candidatus Flavonifractor intestinipullorum</name>
    <dbReference type="NCBI Taxonomy" id="2838587"/>
    <lineage>
        <taxon>Bacteria</taxon>
        <taxon>Bacillati</taxon>
        <taxon>Bacillota</taxon>
        <taxon>Clostridia</taxon>
        <taxon>Eubacteriales</taxon>
        <taxon>Oscillospiraceae</taxon>
        <taxon>Flavonifractor</taxon>
    </lineage>
</organism>
<dbReference type="InterPro" id="IPR003593">
    <property type="entry name" value="AAA+_ATPase"/>
</dbReference>
<evidence type="ECO:0000256" key="3">
    <source>
        <dbReference type="ARBA" id="ARBA00022741"/>
    </source>
</evidence>
<evidence type="ECO:0000313" key="6">
    <source>
        <dbReference type="EMBL" id="HJB57765.1"/>
    </source>
</evidence>
<dbReference type="Gene3D" id="3.40.50.300">
    <property type="entry name" value="P-loop containing nucleotide triphosphate hydrolases"/>
    <property type="match status" value="1"/>
</dbReference>
<dbReference type="PANTHER" id="PTHR43776:SF8">
    <property type="entry name" value="ABC TRANSPORTER, ATP-BINDING PROTEIN"/>
    <property type="match status" value="1"/>
</dbReference>
<name>A0A9D2S6Y5_9FIRM</name>
<dbReference type="GO" id="GO:0055085">
    <property type="term" value="P:transmembrane transport"/>
    <property type="evidence" value="ECO:0007669"/>
    <property type="project" value="UniProtKB-ARBA"/>
</dbReference>
<evidence type="ECO:0000256" key="2">
    <source>
        <dbReference type="ARBA" id="ARBA00022448"/>
    </source>
</evidence>
<sequence>MSDSKILVEMKGVKQHFTVKKSRGQKATLYAVDGVDLTIEQGETFGLVGESGCGKSTLGKTLLRLYPLTAGQILFDGQDISTLKGKELTQFRCKAQMIFQDPSSCLNPRRKIRDILLEPYRIHKLYSPEEREKKVLELCDMVGLSHIYLDRYPHEMSGGQKQRVGIARALALHPKLIVCDEPVSALDVSIQAQVINLLQDLQEKLDLTYLFISHNLSVVEHCCRRIGVMYLGHIVELAPAGEIYRSALHPYTQALLSAVPTIGEASREKVTLTGDLPSPVSPPSGCPFHTRCPYADETCRSQRPALSEVSPGHWAACHRVRGHS</sequence>
<dbReference type="Pfam" id="PF00005">
    <property type="entry name" value="ABC_tran"/>
    <property type="match status" value="1"/>
</dbReference>
<reference evidence="6" key="1">
    <citation type="journal article" date="2021" name="PeerJ">
        <title>Extensive microbial diversity within the chicken gut microbiome revealed by metagenomics and culture.</title>
        <authorList>
            <person name="Gilroy R."/>
            <person name="Ravi A."/>
            <person name="Getino M."/>
            <person name="Pursley I."/>
            <person name="Horton D.L."/>
            <person name="Alikhan N.F."/>
            <person name="Baker D."/>
            <person name="Gharbi K."/>
            <person name="Hall N."/>
            <person name="Watson M."/>
            <person name="Adriaenssens E.M."/>
            <person name="Foster-Nyarko E."/>
            <person name="Jarju S."/>
            <person name="Secka A."/>
            <person name="Antonio M."/>
            <person name="Oren A."/>
            <person name="Chaudhuri R.R."/>
            <person name="La Ragione R."/>
            <person name="Hildebrand F."/>
            <person name="Pallen M.J."/>
        </authorList>
    </citation>
    <scope>NUCLEOTIDE SEQUENCE</scope>
    <source>
        <strain evidence="6">CHK189-11263</strain>
    </source>
</reference>
<dbReference type="PANTHER" id="PTHR43776">
    <property type="entry name" value="TRANSPORT ATP-BINDING PROTEIN"/>
    <property type="match status" value="1"/>
</dbReference>
<keyword evidence="2" id="KW-0813">Transport</keyword>
<dbReference type="NCBIfam" id="TIGR01727">
    <property type="entry name" value="oligo_HPY"/>
    <property type="match status" value="1"/>
</dbReference>
<dbReference type="SMART" id="SM00382">
    <property type="entry name" value="AAA"/>
    <property type="match status" value="1"/>
</dbReference>
<dbReference type="FunFam" id="3.40.50.300:FF:000016">
    <property type="entry name" value="Oligopeptide ABC transporter ATP-binding component"/>
    <property type="match status" value="1"/>
</dbReference>
<dbReference type="Proteomes" id="UP000824208">
    <property type="component" value="Unassembled WGS sequence"/>
</dbReference>
<dbReference type="InterPro" id="IPR013563">
    <property type="entry name" value="Oligopep_ABC_C"/>
</dbReference>
<dbReference type="AlphaFoldDB" id="A0A9D2S6Y5"/>
<evidence type="ECO:0000256" key="1">
    <source>
        <dbReference type="ARBA" id="ARBA00005417"/>
    </source>
</evidence>
<dbReference type="InterPro" id="IPR027417">
    <property type="entry name" value="P-loop_NTPase"/>
</dbReference>
<dbReference type="SUPFAM" id="SSF52540">
    <property type="entry name" value="P-loop containing nucleoside triphosphate hydrolases"/>
    <property type="match status" value="1"/>
</dbReference>
<dbReference type="EMBL" id="DWYC01000087">
    <property type="protein sequence ID" value="HJB57765.1"/>
    <property type="molecule type" value="Genomic_DNA"/>
</dbReference>
<dbReference type="PROSITE" id="PS50893">
    <property type="entry name" value="ABC_TRANSPORTER_2"/>
    <property type="match status" value="1"/>
</dbReference>
<dbReference type="Pfam" id="PF08352">
    <property type="entry name" value="oligo_HPY"/>
    <property type="match status" value="1"/>
</dbReference>
<keyword evidence="3" id="KW-0547">Nucleotide-binding</keyword>
<gene>
    <name evidence="6" type="ORF">H9714_09465</name>
</gene>
<keyword evidence="4 6" id="KW-0067">ATP-binding</keyword>
<protein>
    <submittedName>
        <fullName evidence="6">ATP-binding cassette domain-containing protein</fullName>
    </submittedName>
</protein>
<dbReference type="InterPro" id="IPR017871">
    <property type="entry name" value="ABC_transporter-like_CS"/>
</dbReference>
<dbReference type="CDD" id="cd03257">
    <property type="entry name" value="ABC_NikE_OppD_transporters"/>
    <property type="match status" value="1"/>
</dbReference>